<proteinExistence type="predicted"/>
<keyword evidence="3" id="KW-1185">Reference proteome</keyword>
<evidence type="ECO:0000256" key="1">
    <source>
        <dbReference type="SAM" id="MobiDB-lite"/>
    </source>
</evidence>
<dbReference type="Proteomes" id="UP000224997">
    <property type="component" value="Segment"/>
</dbReference>
<sequence length="50" mass="5988">MKYYGFKTSHFGKAYRTDNIDRKRPYYDSLVRAGRKRARQEGKKQGESEL</sequence>
<feature type="region of interest" description="Disordered" evidence="1">
    <location>
        <begin position="31"/>
        <end position="50"/>
    </location>
</feature>
<evidence type="ECO:0000313" key="3">
    <source>
        <dbReference type="Proteomes" id="UP000224997"/>
    </source>
</evidence>
<reference evidence="2 3" key="1">
    <citation type="journal article" date="2017" name="Int. J. Food Microbiol.">
        <title>Investigating the biocontrol and anti-biofilm potential of a three phage cocktail against Cronobacter sakazakii in different brands of infant formula.</title>
        <authorList>
            <person name="Endersen L."/>
            <person name="Buttimer C."/>
            <person name="Nevin E."/>
            <person name="Coffey A."/>
            <person name="Neve H."/>
            <person name="Oliveira H."/>
            <person name="Lavigne R."/>
            <person name="O'Mahony J."/>
        </authorList>
    </citation>
    <scope>NUCLEOTIDE SEQUENCE [LARGE SCALE GENOMIC DNA]</scope>
</reference>
<evidence type="ECO:0000313" key="2">
    <source>
        <dbReference type="EMBL" id="AON97102.1"/>
    </source>
</evidence>
<protein>
    <submittedName>
        <fullName evidence="2">Uncharacterized protein</fullName>
    </submittedName>
</protein>
<organism evidence="2 3">
    <name type="scientific">Cronobacter phage vB_CsaM_leE</name>
    <dbReference type="NCBI Taxonomy" id="1873954"/>
    <lineage>
        <taxon>Viruses</taxon>
        <taxon>Duplodnaviria</taxon>
        <taxon>Heunggongvirae</taxon>
        <taxon>Uroviricota</taxon>
        <taxon>Caudoviricetes</taxon>
        <taxon>Pantevenvirales</taxon>
        <taxon>Straboviridae</taxon>
        <taxon>Pseudotevenvirus</taxon>
        <taxon>Pseudotevenvirus lee</taxon>
    </lineage>
</organism>
<feature type="compositionally biased region" description="Basic and acidic residues" evidence="1">
    <location>
        <begin position="39"/>
        <end position="50"/>
    </location>
</feature>
<dbReference type="EMBL" id="KX443552">
    <property type="protein sequence ID" value="AON97102.1"/>
    <property type="molecule type" value="Genomic_DNA"/>
</dbReference>
<name>A0A1W5P0G0_9CAUD</name>
<accession>A0A1W5P0G0</accession>
<gene>
    <name evidence="2" type="ORF">E_094</name>
</gene>